<feature type="domain" description="PGG" evidence="10">
    <location>
        <begin position="680"/>
        <end position="790"/>
    </location>
</feature>
<keyword evidence="6 9" id="KW-0472">Membrane</keyword>
<evidence type="ECO:0000256" key="2">
    <source>
        <dbReference type="ARBA" id="ARBA00022692"/>
    </source>
</evidence>
<evidence type="ECO:0000256" key="4">
    <source>
        <dbReference type="ARBA" id="ARBA00022989"/>
    </source>
</evidence>
<feature type="repeat" description="ANK" evidence="7">
    <location>
        <begin position="468"/>
        <end position="500"/>
    </location>
</feature>
<keyword evidence="4 9" id="KW-1133">Transmembrane helix</keyword>
<evidence type="ECO:0000256" key="9">
    <source>
        <dbReference type="SAM" id="Phobius"/>
    </source>
</evidence>
<proteinExistence type="predicted"/>
<feature type="repeat" description="ANK" evidence="7">
    <location>
        <begin position="616"/>
        <end position="639"/>
    </location>
</feature>
<keyword evidence="2 9" id="KW-0812">Transmembrane</keyword>
<dbReference type="Pfam" id="PF13962">
    <property type="entry name" value="PGG"/>
    <property type="match status" value="1"/>
</dbReference>
<dbReference type="AlphaFoldDB" id="A0A2G5C9A0"/>
<reference evidence="11 12" key="1">
    <citation type="submission" date="2017-09" db="EMBL/GenBank/DDBJ databases">
        <title>WGS assembly of Aquilegia coerulea Goldsmith.</title>
        <authorList>
            <person name="Hodges S."/>
            <person name="Kramer E."/>
            <person name="Nordborg M."/>
            <person name="Tomkins J."/>
            <person name="Borevitz J."/>
            <person name="Derieg N."/>
            <person name="Yan J."/>
            <person name="Mihaltcheva S."/>
            <person name="Hayes R.D."/>
            <person name="Rokhsar D."/>
        </authorList>
    </citation>
    <scope>NUCLEOTIDE SEQUENCE [LARGE SCALE GENOMIC DNA]</scope>
    <source>
        <strain evidence="12">cv. Goldsmith</strain>
    </source>
</reference>
<dbReference type="STRING" id="218851.A0A2G5C9A0"/>
<organism evidence="11 12">
    <name type="scientific">Aquilegia coerulea</name>
    <name type="common">Rocky mountain columbine</name>
    <dbReference type="NCBI Taxonomy" id="218851"/>
    <lineage>
        <taxon>Eukaryota</taxon>
        <taxon>Viridiplantae</taxon>
        <taxon>Streptophyta</taxon>
        <taxon>Embryophyta</taxon>
        <taxon>Tracheophyta</taxon>
        <taxon>Spermatophyta</taxon>
        <taxon>Magnoliopsida</taxon>
        <taxon>Ranunculales</taxon>
        <taxon>Ranunculaceae</taxon>
        <taxon>Thalictroideae</taxon>
        <taxon>Aquilegia</taxon>
    </lineage>
</organism>
<evidence type="ECO:0000313" key="11">
    <source>
        <dbReference type="EMBL" id="PIA27417.1"/>
    </source>
</evidence>
<feature type="repeat" description="ANK" evidence="7">
    <location>
        <begin position="412"/>
        <end position="444"/>
    </location>
</feature>
<feature type="transmembrane region" description="Helical" evidence="9">
    <location>
        <begin position="728"/>
        <end position="747"/>
    </location>
</feature>
<sequence>MDAIDRARRGDLEFFKNAPLDVLLNARDGNDDSVLSHAVYSNHLDCCEVICKRCPSLLYQQTRPKGHTPLHHAAYSGNLPILKLLISTCAKADLEYQQDIEGKGGDKTHPRKTLTLRTNDYGDNAMHKATHGSQPEAVKLLIEADPDNELLRAGDNKNNTPLHLAVGLKSDHKIARLLIEADPDFPYGANMEGETPLFIAIKMAEMRSRVPLKFKELILELQPVQCKVRVGENGWTVLHYAVSKRFLKSIGDIIQSCPESSEVVDNEGQYFFHHAVKLGGVEMVKHILGLKEIPSIVLNGPDNLGRTPFDVAAISRNESVILCLHEDPRVNKKLTVTKHLNWVVENHNFVMMNLFMEANADLLMNIELDVLLNSRDQNGDTILFNAAKENHLFLCKEIYKRCPSLIYHQSKGGRTALHDAAWRGEAKMLKFLISAGAKSYYENDQEDIECGGGERIPQKMLLTMVDEQGDTALHKAVLNHKLEAVKLLIEADNDFEYTTNNSGETPLMIAIREAQSNENKRDSGKIRKLLFKMLPNQTKIRTGDEEWTLLQHAAKNGDLSIIEDIIQFCPSCLELVDNEGKNFLHIAAKYERVQVVKHVLRAKDIAVNVLNDEDYDGNTPLHIAASTGNEPMTLCFLYDPRVIKTTMNKNGQHVLHAINFSYDKRKAGVFGITDTVDQSDLKDQRDFDLVVGALIATVSFTAGITVPGGYISDVPNQGTAVLCKQGSFIAFIISNSFALLFSLYAVFSHFCARRLSEDADIKYQLKVATLCTLAAIYCMMVAFIAGSFAVLANSKRLALVVCTISFLFFIFSCRPIWKIAMQRKRSAAASRHEHSPKRSAAASRHEHSPKRSIAASQHERSPKRSALEE</sequence>
<evidence type="ECO:0000313" key="12">
    <source>
        <dbReference type="Proteomes" id="UP000230069"/>
    </source>
</evidence>
<evidence type="ECO:0000256" key="1">
    <source>
        <dbReference type="ARBA" id="ARBA00004141"/>
    </source>
</evidence>
<feature type="repeat" description="ANK" evidence="7">
    <location>
        <begin position="65"/>
        <end position="97"/>
    </location>
</feature>
<dbReference type="PROSITE" id="PS50088">
    <property type="entry name" value="ANK_REPEAT"/>
    <property type="match status" value="4"/>
</dbReference>
<comment type="subcellular location">
    <subcellularLocation>
        <location evidence="1">Membrane</location>
        <topology evidence="1">Multi-pass membrane protein</topology>
    </subcellularLocation>
</comment>
<keyword evidence="12" id="KW-1185">Reference proteome</keyword>
<dbReference type="PROSITE" id="PS50297">
    <property type="entry name" value="ANK_REP_REGION"/>
    <property type="match status" value="4"/>
</dbReference>
<keyword evidence="5 7" id="KW-0040">ANK repeat</keyword>
<dbReference type="FunCoup" id="A0A2G5C9A0">
    <property type="interactions" value="101"/>
</dbReference>
<feature type="transmembrane region" description="Helical" evidence="9">
    <location>
        <begin position="689"/>
        <end position="708"/>
    </location>
</feature>
<dbReference type="InParanoid" id="A0A2G5C9A0"/>
<dbReference type="Proteomes" id="UP000230069">
    <property type="component" value="Unassembled WGS sequence"/>
</dbReference>
<dbReference type="PANTHER" id="PTHR24186">
    <property type="entry name" value="PROTEIN PHOSPHATASE 1 REGULATORY SUBUNIT"/>
    <property type="match status" value="1"/>
</dbReference>
<evidence type="ECO:0000259" key="10">
    <source>
        <dbReference type="Pfam" id="PF13962"/>
    </source>
</evidence>
<dbReference type="InterPro" id="IPR002110">
    <property type="entry name" value="Ankyrin_rpt"/>
</dbReference>
<dbReference type="OrthoDB" id="10040922at2759"/>
<dbReference type="SMART" id="SM00248">
    <property type="entry name" value="ANK"/>
    <property type="match status" value="14"/>
</dbReference>
<evidence type="ECO:0000256" key="6">
    <source>
        <dbReference type="ARBA" id="ARBA00023136"/>
    </source>
</evidence>
<evidence type="ECO:0000256" key="3">
    <source>
        <dbReference type="ARBA" id="ARBA00022737"/>
    </source>
</evidence>
<evidence type="ECO:0000256" key="8">
    <source>
        <dbReference type="SAM" id="MobiDB-lite"/>
    </source>
</evidence>
<dbReference type="Gene3D" id="1.25.40.20">
    <property type="entry name" value="Ankyrin repeat-containing domain"/>
    <property type="match status" value="4"/>
</dbReference>
<feature type="transmembrane region" description="Helical" evidence="9">
    <location>
        <begin position="797"/>
        <end position="817"/>
    </location>
</feature>
<protein>
    <recommendedName>
        <fullName evidence="10">PGG domain-containing protein</fullName>
    </recommendedName>
</protein>
<feature type="transmembrane region" description="Helical" evidence="9">
    <location>
        <begin position="767"/>
        <end position="791"/>
    </location>
</feature>
<evidence type="ECO:0000256" key="5">
    <source>
        <dbReference type="ARBA" id="ARBA00023043"/>
    </source>
</evidence>
<accession>A0A2G5C9A0</accession>
<gene>
    <name evidence="11" type="ORF">AQUCO_07800035v1</name>
</gene>
<dbReference type="SUPFAM" id="SSF48403">
    <property type="entry name" value="Ankyrin repeat"/>
    <property type="match status" value="3"/>
</dbReference>
<feature type="compositionally biased region" description="Basic and acidic residues" evidence="8">
    <location>
        <begin position="857"/>
        <end position="869"/>
    </location>
</feature>
<evidence type="ECO:0000256" key="7">
    <source>
        <dbReference type="PROSITE-ProRule" id="PRU00023"/>
    </source>
</evidence>
<dbReference type="EMBL" id="KZ305095">
    <property type="protein sequence ID" value="PIA27417.1"/>
    <property type="molecule type" value="Genomic_DNA"/>
</dbReference>
<dbReference type="PANTHER" id="PTHR24186:SF50">
    <property type="entry name" value="ANKYRIN REPEAT-CONTAINING PROTEIN ITN1-LIKE ISOFORM X1"/>
    <property type="match status" value="1"/>
</dbReference>
<feature type="region of interest" description="Disordered" evidence="8">
    <location>
        <begin position="828"/>
        <end position="869"/>
    </location>
</feature>
<dbReference type="GO" id="GO:0005886">
    <property type="term" value="C:plasma membrane"/>
    <property type="evidence" value="ECO:0007669"/>
    <property type="project" value="TreeGrafter"/>
</dbReference>
<dbReference type="InterPro" id="IPR036770">
    <property type="entry name" value="Ankyrin_rpt-contain_sf"/>
</dbReference>
<dbReference type="Pfam" id="PF00023">
    <property type="entry name" value="Ank"/>
    <property type="match status" value="1"/>
</dbReference>
<name>A0A2G5C9A0_AQUCA</name>
<dbReference type="InterPro" id="IPR026961">
    <property type="entry name" value="PGG_dom"/>
</dbReference>
<dbReference type="Pfam" id="PF12796">
    <property type="entry name" value="Ank_2"/>
    <property type="match status" value="5"/>
</dbReference>
<keyword evidence="3" id="KW-0677">Repeat</keyword>